<feature type="compositionally biased region" description="Basic and acidic residues" evidence="1">
    <location>
        <begin position="98"/>
        <end position="108"/>
    </location>
</feature>
<feature type="compositionally biased region" description="Basic residues" evidence="1">
    <location>
        <begin position="388"/>
        <end position="406"/>
    </location>
</feature>
<evidence type="ECO:0000313" key="3">
    <source>
        <dbReference type="Proteomes" id="UP000800097"/>
    </source>
</evidence>
<organism evidence="2 3">
    <name type="scientific">Westerdykella ornata</name>
    <dbReference type="NCBI Taxonomy" id="318751"/>
    <lineage>
        <taxon>Eukaryota</taxon>
        <taxon>Fungi</taxon>
        <taxon>Dikarya</taxon>
        <taxon>Ascomycota</taxon>
        <taxon>Pezizomycotina</taxon>
        <taxon>Dothideomycetes</taxon>
        <taxon>Pleosporomycetidae</taxon>
        <taxon>Pleosporales</taxon>
        <taxon>Sporormiaceae</taxon>
        <taxon>Westerdykella</taxon>
    </lineage>
</organism>
<name>A0A6A6JSS5_WESOR</name>
<feature type="compositionally biased region" description="Acidic residues" evidence="1">
    <location>
        <begin position="556"/>
        <end position="566"/>
    </location>
</feature>
<gene>
    <name evidence="2" type="ORF">EI97DRAFT_464606</name>
</gene>
<evidence type="ECO:0000313" key="2">
    <source>
        <dbReference type="EMBL" id="KAF2279315.1"/>
    </source>
</evidence>
<feature type="compositionally biased region" description="Polar residues" evidence="1">
    <location>
        <begin position="591"/>
        <end position="601"/>
    </location>
</feature>
<keyword evidence="3" id="KW-1185">Reference proteome</keyword>
<feature type="compositionally biased region" description="Polar residues" evidence="1">
    <location>
        <begin position="427"/>
        <end position="441"/>
    </location>
</feature>
<feature type="region of interest" description="Disordered" evidence="1">
    <location>
        <begin position="371"/>
        <end position="601"/>
    </location>
</feature>
<accession>A0A6A6JSS5</accession>
<dbReference type="GeneID" id="54554601"/>
<sequence length="622" mass="69463">MALSFAPITLPYWLSRLGYEIQKDWNFITRDASRTLCRIAPLRLSISSTRKCSTKSINKVNKGKLKQSGRSKPSRKRRKDGAKARRSQAEIVSPGQHASERENARKTCGKDTVHTITRSTHSAPALSTAGSLNSVPASSNVLFPEPDPGPSVELAAFNESLKVANNIFRNFHREISKSLDHMSFAKETAAPQSNVPAGRVVEPVLHCPAQSPTTVVQGAAQCKTSSDKISILEPSVPTRFDDHVTPCIAEVSSSKLPAGSKSDDWDSCYPSWLSDIHDPDLRHKVGRLLESCSLFPVQSLYNLLLDHRGDFESARDYLFRLMEEYLQSQIAQKPVVEQNEAELKAEDEEVRVRFDFDDPFFIYDDDVPEETPEQRVASHRYQSPVKPTKPRKSSNTKGPPKQRQKRSGTSTQKCMKSKRRNLKQPKTGPNQLQNPRSGTDSPTHRLANLEDANNSQVIATDSEDDDLPLVKISRSRLSEPSHGTTSSRKRKRTESPMDSSSGDSNFIEPDETVVSDWSTSFHMSESSGESSDWSRCEQDLPLESDSEREPISEPDSSTDDEEDLSIELDNPFPHLQSSASGKLPKVRRRSSASLTKADNSSTWARICARTQRNKNIDWSPQM</sequence>
<proteinExistence type="predicted"/>
<feature type="compositionally biased region" description="Basic residues" evidence="1">
    <location>
        <begin position="61"/>
        <end position="86"/>
    </location>
</feature>
<dbReference type="AlphaFoldDB" id="A0A6A6JSS5"/>
<protein>
    <submittedName>
        <fullName evidence="2">Uncharacterized protein</fullName>
    </submittedName>
</protein>
<reference evidence="2" key="1">
    <citation type="journal article" date="2020" name="Stud. Mycol.">
        <title>101 Dothideomycetes genomes: a test case for predicting lifestyles and emergence of pathogens.</title>
        <authorList>
            <person name="Haridas S."/>
            <person name="Albert R."/>
            <person name="Binder M."/>
            <person name="Bloem J."/>
            <person name="Labutti K."/>
            <person name="Salamov A."/>
            <person name="Andreopoulos B."/>
            <person name="Baker S."/>
            <person name="Barry K."/>
            <person name="Bills G."/>
            <person name="Bluhm B."/>
            <person name="Cannon C."/>
            <person name="Castanera R."/>
            <person name="Culley D."/>
            <person name="Daum C."/>
            <person name="Ezra D."/>
            <person name="Gonzalez J."/>
            <person name="Henrissat B."/>
            <person name="Kuo A."/>
            <person name="Liang C."/>
            <person name="Lipzen A."/>
            <person name="Lutzoni F."/>
            <person name="Magnuson J."/>
            <person name="Mondo S."/>
            <person name="Nolan M."/>
            <person name="Ohm R."/>
            <person name="Pangilinan J."/>
            <person name="Park H.-J."/>
            <person name="Ramirez L."/>
            <person name="Alfaro M."/>
            <person name="Sun H."/>
            <person name="Tritt A."/>
            <person name="Yoshinaga Y."/>
            <person name="Zwiers L.-H."/>
            <person name="Turgeon B."/>
            <person name="Goodwin S."/>
            <person name="Spatafora J."/>
            <person name="Crous P."/>
            <person name="Grigoriev I."/>
        </authorList>
    </citation>
    <scope>NUCLEOTIDE SEQUENCE</scope>
    <source>
        <strain evidence="2">CBS 379.55</strain>
    </source>
</reference>
<dbReference type="RefSeq" id="XP_033656854.1">
    <property type="nucleotide sequence ID" value="XM_033801426.1"/>
</dbReference>
<dbReference type="Proteomes" id="UP000800097">
    <property type="component" value="Unassembled WGS sequence"/>
</dbReference>
<dbReference type="EMBL" id="ML986486">
    <property type="protein sequence ID" value="KAF2279315.1"/>
    <property type="molecule type" value="Genomic_DNA"/>
</dbReference>
<evidence type="ECO:0000256" key="1">
    <source>
        <dbReference type="SAM" id="MobiDB-lite"/>
    </source>
</evidence>
<feature type="compositionally biased region" description="Low complexity" evidence="1">
    <location>
        <begin position="518"/>
        <end position="531"/>
    </location>
</feature>
<feature type="region of interest" description="Disordered" evidence="1">
    <location>
        <begin position="53"/>
        <end position="108"/>
    </location>
</feature>